<organism evidence="7 8">
    <name type="scientific">Brumimicrobium salinarum</name>
    <dbReference type="NCBI Taxonomy" id="2058658"/>
    <lineage>
        <taxon>Bacteria</taxon>
        <taxon>Pseudomonadati</taxon>
        <taxon>Bacteroidota</taxon>
        <taxon>Flavobacteriia</taxon>
        <taxon>Flavobacteriales</taxon>
        <taxon>Crocinitomicaceae</taxon>
        <taxon>Brumimicrobium</taxon>
    </lineage>
</organism>
<evidence type="ECO:0000313" key="7">
    <source>
        <dbReference type="EMBL" id="PKR81700.1"/>
    </source>
</evidence>
<evidence type="ECO:0000256" key="5">
    <source>
        <dbReference type="ARBA" id="ARBA00023136"/>
    </source>
</evidence>
<gene>
    <name evidence="7" type="ORF">CW751_04015</name>
</gene>
<comment type="subcellular location">
    <subcellularLocation>
        <location evidence="1">Membrane</location>
        <topology evidence="1">Multi-pass membrane protein</topology>
    </subcellularLocation>
</comment>
<evidence type="ECO:0000256" key="6">
    <source>
        <dbReference type="SAM" id="Phobius"/>
    </source>
</evidence>
<name>A0A2I0R5Q1_9FLAO</name>
<keyword evidence="8" id="KW-1185">Reference proteome</keyword>
<evidence type="ECO:0000256" key="1">
    <source>
        <dbReference type="ARBA" id="ARBA00004141"/>
    </source>
</evidence>
<keyword evidence="5 6" id="KW-0472">Membrane</keyword>
<dbReference type="OrthoDB" id="5651790at2"/>
<proteinExistence type="inferred from homology"/>
<feature type="transmembrane region" description="Helical" evidence="6">
    <location>
        <begin position="133"/>
        <end position="150"/>
    </location>
</feature>
<keyword evidence="3 6" id="KW-0812">Transmembrane</keyword>
<comment type="similarity">
    <text evidence="2">Belongs to the TMEM86 family.</text>
</comment>
<evidence type="ECO:0000313" key="8">
    <source>
        <dbReference type="Proteomes" id="UP000236654"/>
    </source>
</evidence>
<dbReference type="GO" id="GO:0016787">
    <property type="term" value="F:hydrolase activity"/>
    <property type="evidence" value="ECO:0007669"/>
    <property type="project" value="TreeGrafter"/>
</dbReference>
<dbReference type="PANTHER" id="PTHR31885">
    <property type="entry name" value="GH04784P"/>
    <property type="match status" value="1"/>
</dbReference>
<dbReference type="Proteomes" id="UP000236654">
    <property type="component" value="Unassembled WGS sequence"/>
</dbReference>
<evidence type="ECO:0000256" key="3">
    <source>
        <dbReference type="ARBA" id="ARBA00022692"/>
    </source>
</evidence>
<sequence length="240" mass="27270">MWKILVNTILLFLDLVLAVNWKKNEVMAITIGSLIITLSALMAIIFRQKNKKLMFAIFKPLTTILIIGLAFYIQNNTNEDYSYYMILALVFALMGDIFLLDKKFFIYGLTSFLIAHIIFIIGFVTLYGLSSPILPLLGLLVIGLLFFNYMRKSLGNLVIPVVVYILAILFMNWQAIGLLYHNQSLVFIFLGIGSLLFTFSDAILAIDMFKKPIQYAEILILSSYWSAIFIFTLAGNFIAI</sequence>
<dbReference type="GO" id="GO:0016020">
    <property type="term" value="C:membrane"/>
    <property type="evidence" value="ECO:0007669"/>
    <property type="project" value="UniProtKB-SubCell"/>
</dbReference>
<comment type="caution">
    <text evidence="7">The sequence shown here is derived from an EMBL/GenBank/DDBJ whole genome shotgun (WGS) entry which is preliminary data.</text>
</comment>
<dbReference type="PANTHER" id="PTHR31885:SF6">
    <property type="entry name" value="GH04784P"/>
    <property type="match status" value="1"/>
</dbReference>
<dbReference type="InterPro" id="IPR012506">
    <property type="entry name" value="TMEM86B-like"/>
</dbReference>
<dbReference type="Pfam" id="PF07947">
    <property type="entry name" value="YhhN"/>
    <property type="match status" value="1"/>
</dbReference>
<feature type="transmembrane region" description="Helical" evidence="6">
    <location>
        <begin position="28"/>
        <end position="46"/>
    </location>
</feature>
<evidence type="ECO:0000256" key="4">
    <source>
        <dbReference type="ARBA" id="ARBA00022989"/>
    </source>
</evidence>
<reference evidence="7 8" key="1">
    <citation type="submission" date="2017-12" db="EMBL/GenBank/DDBJ databases">
        <title>The draft genome sequence of Brumimicrobium saltpan LHR20.</title>
        <authorList>
            <person name="Do Z.-J."/>
            <person name="Luo H.-R."/>
        </authorList>
    </citation>
    <scope>NUCLEOTIDE SEQUENCE [LARGE SCALE GENOMIC DNA]</scope>
    <source>
        <strain evidence="7 8">LHR20</strain>
    </source>
</reference>
<dbReference type="AlphaFoldDB" id="A0A2I0R5Q1"/>
<feature type="transmembrane region" description="Helical" evidence="6">
    <location>
        <begin position="53"/>
        <end position="75"/>
    </location>
</feature>
<protein>
    <submittedName>
        <fullName evidence="7">Lysoplasmalogenase</fullName>
    </submittedName>
</protein>
<feature type="transmembrane region" description="Helical" evidence="6">
    <location>
        <begin position="157"/>
        <end position="180"/>
    </location>
</feature>
<dbReference type="EMBL" id="PJNI01000002">
    <property type="protein sequence ID" value="PKR81700.1"/>
    <property type="molecule type" value="Genomic_DNA"/>
</dbReference>
<keyword evidence="4 6" id="KW-1133">Transmembrane helix</keyword>
<feature type="transmembrane region" description="Helical" evidence="6">
    <location>
        <begin position="218"/>
        <end position="239"/>
    </location>
</feature>
<feature type="transmembrane region" description="Helical" evidence="6">
    <location>
        <begin position="106"/>
        <end position="127"/>
    </location>
</feature>
<evidence type="ECO:0000256" key="2">
    <source>
        <dbReference type="ARBA" id="ARBA00007375"/>
    </source>
</evidence>
<feature type="transmembrane region" description="Helical" evidence="6">
    <location>
        <begin position="81"/>
        <end position="99"/>
    </location>
</feature>
<feature type="transmembrane region" description="Helical" evidence="6">
    <location>
        <begin position="186"/>
        <end position="206"/>
    </location>
</feature>
<accession>A0A2I0R5Q1</accession>